<organism evidence="2 3">
    <name type="scientific">Sipha flava</name>
    <name type="common">yellow sugarcane aphid</name>
    <dbReference type="NCBI Taxonomy" id="143950"/>
    <lineage>
        <taxon>Eukaryota</taxon>
        <taxon>Metazoa</taxon>
        <taxon>Ecdysozoa</taxon>
        <taxon>Arthropoda</taxon>
        <taxon>Hexapoda</taxon>
        <taxon>Insecta</taxon>
        <taxon>Pterygota</taxon>
        <taxon>Neoptera</taxon>
        <taxon>Paraneoptera</taxon>
        <taxon>Hemiptera</taxon>
        <taxon>Sternorrhyncha</taxon>
        <taxon>Aphidomorpha</taxon>
        <taxon>Aphidoidea</taxon>
        <taxon>Aphididae</taxon>
        <taxon>Sipha</taxon>
    </lineage>
</organism>
<dbReference type="GO" id="GO:0019888">
    <property type="term" value="F:protein phosphatase regulator activity"/>
    <property type="evidence" value="ECO:0007669"/>
    <property type="project" value="InterPro"/>
</dbReference>
<dbReference type="AlphaFoldDB" id="A0A8B8G3S5"/>
<dbReference type="Pfam" id="PF01603">
    <property type="entry name" value="B56"/>
    <property type="match status" value="1"/>
</dbReference>
<dbReference type="OrthoDB" id="6593417at2759"/>
<gene>
    <name evidence="3" type="primary">LOC112688758</name>
</gene>
<dbReference type="SUPFAM" id="SSF48371">
    <property type="entry name" value="ARM repeat"/>
    <property type="match status" value="1"/>
</dbReference>
<proteinExistence type="inferred from homology"/>
<name>A0A8B8G3S5_9HEMI</name>
<dbReference type="PANTHER" id="PTHR10257">
    <property type="entry name" value="SERINE/THREONINE PROTEIN PHOSPHATASE 2A PP2A REGULATORY SUBUNIT B"/>
    <property type="match status" value="1"/>
</dbReference>
<keyword evidence="2" id="KW-1185">Reference proteome</keyword>
<evidence type="ECO:0000313" key="2">
    <source>
        <dbReference type="Proteomes" id="UP000694846"/>
    </source>
</evidence>
<dbReference type="Gene3D" id="1.25.10.10">
    <property type="entry name" value="Leucine-rich Repeat Variant"/>
    <property type="match status" value="1"/>
</dbReference>
<dbReference type="Proteomes" id="UP000694846">
    <property type="component" value="Unplaced"/>
</dbReference>
<comment type="similarity">
    <text evidence="1">Belongs to the phosphatase 2A regulatory subunit B56 family.</text>
</comment>
<dbReference type="GO" id="GO:0007165">
    <property type="term" value="P:signal transduction"/>
    <property type="evidence" value="ECO:0007669"/>
    <property type="project" value="InterPro"/>
</dbReference>
<evidence type="ECO:0000313" key="3">
    <source>
        <dbReference type="RefSeq" id="XP_025417894.1"/>
    </source>
</evidence>
<evidence type="ECO:0000256" key="1">
    <source>
        <dbReference type="ARBA" id="ARBA00009745"/>
    </source>
</evidence>
<sequence length="432" mass="49412">MDEPLDRKMNNSFVMKLLKECSIFLLAKDVRLSEKLFNLNELYVMWSTDTDEDYSADVYGFVTEMFAANVFRPLPPSSYADTDEEVAAGRGGIGTAVVVGEPTADEVLEATQTVLVYQVFRAFVDRVMFDADRAQPYLNRRFVNGLVHRLNSGDADERLTVRDIAERVWTTCPAARSTMFRAAADELADFAYGYVPRHNGVNELLDFFAVTAGTAGHAAVPKLPRVLVCLLKHQSLSSFKSKLVECARALKNDYKDLIPQMLMFIKKLWSCQHLKTIVLLHTMMELYEWCDRDQWIQLQVQIVGHLSKLFSNDDFNLADLSINFWNRILHENIKLWKTRPDVIKIVVANLKKVEQVHWNTDCIKMANCLLKLMVTRKIINDKYAEEPEDDIFRDDKVNGNNYSLMTTHNTLMPLKHPNAVVDTISTITESII</sequence>
<dbReference type="InterPro" id="IPR016024">
    <property type="entry name" value="ARM-type_fold"/>
</dbReference>
<dbReference type="GO" id="GO:0000159">
    <property type="term" value="C:protein phosphatase type 2A complex"/>
    <property type="evidence" value="ECO:0007669"/>
    <property type="project" value="InterPro"/>
</dbReference>
<reference evidence="3" key="1">
    <citation type="submission" date="2025-08" db="UniProtKB">
        <authorList>
            <consortium name="RefSeq"/>
        </authorList>
    </citation>
    <scope>IDENTIFICATION</scope>
    <source>
        <tissue evidence="3">Whole body</tissue>
    </source>
</reference>
<dbReference type="RefSeq" id="XP_025417894.1">
    <property type="nucleotide sequence ID" value="XM_025562109.1"/>
</dbReference>
<protein>
    <submittedName>
        <fullName evidence="3">Serine/threonine-protein phosphatase 2A 56 kDa regulatory subunit alpha isoform-like</fullName>
    </submittedName>
</protein>
<dbReference type="GeneID" id="112688758"/>
<dbReference type="InterPro" id="IPR011989">
    <property type="entry name" value="ARM-like"/>
</dbReference>
<accession>A0A8B8G3S5</accession>
<dbReference type="PANTHER" id="PTHR10257:SF3">
    <property type="entry name" value="SERINE_THREONINE-PROTEIN PHOSPHATASE 2A 56 KDA REGULATORY SUBUNIT GAMMA ISOFORM"/>
    <property type="match status" value="1"/>
</dbReference>
<dbReference type="InterPro" id="IPR002554">
    <property type="entry name" value="PP2A_B56"/>
</dbReference>